<protein>
    <submittedName>
        <fullName evidence="1">Uncharacterized protein</fullName>
    </submittedName>
</protein>
<evidence type="ECO:0000313" key="1">
    <source>
        <dbReference type="EMBL" id="OBS69888.1"/>
    </source>
</evidence>
<keyword evidence="2" id="KW-1185">Reference proteome</keyword>
<reference evidence="1 2" key="1">
    <citation type="submission" date="2016-06" db="EMBL/GenBank/DDBJ databases">
        <title>The Draft Genome Sequence and Annotation of the Desert Woodrat Neotoma lepida.</title>
        <authorList>
            <person name="Campbell M."/>
            <person name="Oakeson K.F."/>
            <person name="Yandell M."/>
            <person name="Halpert J.R."/>
            <person name="Dearing D."/>
        </authorList>
    </citation>
    <scope>NUCLEOTIDE SEQUENCE [LARGE SCALE GENOMIC DNA]</scope>
    <source>
        <strain evidence="1">417</strain>
        <tissue evidence="1">Liver</tissue>
    </source>
</reference>
<sequence length="47" mass="5151">MTWTSNLLMTPAGVLCPLKISLTRTTGKLGRSSQVVQTSRWLGMNSQ</sequence>
<dbReference type="Proteomes" id="UP000092124">
    <property type="component" value="Unassembled WGS sequence"/>
</dbReference>
<organism evidence="1 2">
    <name type="scientific">Neotoma lepida</name>
    <name type="common">Desert woodrat</name>
    <dbReference type="NCBI Taxonomy" id="56216"/>
    <lineage>
        <taxon>Eukaryota</taxon>
        <taxon>Metazoa</taxon>
        <taxon>Chordata</taxon>
        <taxon>Craniata</taxon>
        <taxon>Vertebrata</taxon>
        <taxon>Euteleostomi</taxon>
        <taxon>Mammalia</taxon>
        <taxon>Eutheria</taxon>
        <taxon>Euarchontoglires</taxon>
        <taxon>Glires</taxon>
        <taxon>Rodentia</taxon>
        <taxon>Myomorpha</taxon>
        <taxon>Muroidea</taxon>
        <taxon>Cricetidae</taxon>
        <taxon>Neotominae</taxon>
        <taxon>Neotoma</taxon>
    </lineage>
</organism>
<proteinExistence type="predicted"/>
<dbReference type="AlphaFoldDB" id="A0A1A6GU83"/>
<comment type="caution">
    <text evidence="1">The sequence shown here is derived from an EMBL/GenBank/DDBJ whole genome shotgun (WGS) entry which is preliminary data.</text>
</comment>
<dbReference type="EMBL" id="LZPO01066680">
    <property type="protein sequence ID" value="OBS69888.1"/>
    <property type="molecule type" value="Genomic_DNA"/>
</dbReference>
<dbReference type="OrthoDB" id="10473326at2759"/>
<gene>
    <name evidence="1" type="ORF">A6R68_01571</name>
</gene>
<accession>A0A1A6GU83</accession>
<evidence type="ECO:0000313" key="2">
    <source>
        <dbReference type="Proteomes" id="UP000092124"/>
    </source>
</evidence>
<name>A0A1A6GU83_NEOLE</name>